<dbReference type="GO" id="GO:0008967">
    <property type="term" value="F:phosphoglycolate phosphatase activity"/>
    <property type="evidence" value="ECO:0007669"/>
    <property type="project" value="TreeGrafter"/>
</dbReference>
<dbReference type="GO" id="GO:0005829">
    <property type="term" value="C:cytosol"/>
    <property type="evidence" value="ECO:0007669"/>
    <property type="project" value="TreeGrafter"/>
</dbReference>
<reference evidence="1" key="2">
    <citation type="submission" date="2021-04" db="EMBL/GenBank/DDBJ databases">
        <authorList>
            <person name="Gilroy R."/>
        </authorList>
    </citation>
    <scope>NUCLEOTIDE SEQUENCE</scope>
    <source>
        <strain evidence="1">CHK192-8294</strain>
    </source>
</reference>
<dbReference type="PRINTS" id="PR00413">
    <property type="entry name" value="HADHALOGNASE"/>
</dbReference>
<dbReference type="EMBL" id="DWXO01000100">
    <property type="protein sequence ID" value="HJB81436.1"/>
    <property type="molecule type" value="Genomic_DNA"/>
</dbReference>
<dbReference type="Gene3D" id="1.10.150.240">
    <property type="entry name" value="Putative phosphatase, domain 2"/>
    <property type="match status" value="1"/>
</dbReference>
<dbReference type="Pfam" id="PF13419">
    <property type="entry name" value="HAD_2"/>
    <property type="match status" value="1"/>
</dbReference>
<dbReference type="InterPro" id="IPR023214">
    <property type="entry name" value="HAD_sf"/>
</dbReference>
<comment type="caution">
    <text evidence="1">The sequence shown here is derived from an EMBL/GenBank/DDBJ whole genome shotgun (WGS) entry which is preliminary data.</text>
</comment>
<gene>
    <name evidence="1" type="ORF">H9712_10665</name>
</gene>
<dbReference type="SUPFAM" id="SSF56784">
    <property type="entry name" value="HAD-like"/>
    <property type="match status" value="1"/>
</dbReference>
<dbReference type="PANTHER" id="PTHR43434:SF3">
    <property type="entry name" value="GMP_IMP NUCLEOTIDASE YRFG"/>
    <property type="match status" value="1"/>
</dbReference>
<evidence type="ECO:0000313" key="2">
    <source>
        <dbReference type="Proteomes" id="UP000823921"/>
    </source>
</evidence>
<dbReference type="PANTHER" id="PTHR43434">
    <property type="entry name" value="PHOSPHOGLYCOLATE PHOSPHATASE"/>
    <property type="match status" value="1"/>
</dbReference>
<dbReference type="InterPro" id="IPR041492">
    <property type="entry name" value="HAD_2"/>
</dbReference>
<dbReference type="Proteomes" id="UP000823921">
    <property type="component" value="Unassembled WGS sequence"/>
</dbReference>
<proteinExistence type="predicted"/>
<dbReference type="SFLD" id="SFLDG01129">
    <property type="entry name" value="C1.5:_HAD__Beta-PGM__Phosphata"/>
    <property type="match status" value="1"/>
</dbReference>
<dbReference type="GO" id="GO:0006281">
    <property type="term" value="P:DNA repair"/>
    <property type="evidence" value="ECO:0007669"/>
    <property type="project" value="TreeGrafter"/>
</dbReference>
<accession>A0A9D2MPD8</accession>
<reference evidence="1" key="1">
    <citation type="journal article" date="2021" name="PeerJ">
        <title>Extensive microbial diversity within the chicken gut microbiome revealed by metagenomics and culture.</title>
        <authorList>
            <person name="Gilroy R."/>
            <person name="Ravi A."/>
            <person name="Getino M."/>
            <person name="Pursley I."/>
            <person name="Horton D.L."/>
            <person name="Alikhan N.F."/>
            <person name="Baker D."/>
            <person name="Gharbi K."/>
            <person name="Hall N."/>
            <person name="Watson M."/>
            <person name="Adriaenssens E.M."/>
            <person name="Foster-Nyarko E."/>
            <person name="Jarju S."/>
            <person name="Secka A."/>
            <person name="Antonio M."/>
            <person name="Oren A."/>
            <person name="Chaudhuri R.R."/>
            <person name="La Ragione R."/>
            <person name="Hildebrand F."/>
            <person name="Pallen M.J."/>
        </authorList>
    </citation>
    <scope>NUCLEOTIDE SEQUENCE</scope>
    <source>
        <strain evidence="1">CHK192-8294</strain>
    </source>
</reference>
<dbReference type="CDD" id="cd07505">
    <property type="entry name" value="HAD_BPGM-like"/>
    <property type="match status" value="1"/>
</dbReference>
<organism evidence="1 2">
    <name type="scientific">Candidatus Flavonifractor intestinigallinarum</name>
    <dbReference type="NCBI Taxonomy" id="2838586"/>
    <lineage>
        <taxon>Bacteria</taxon>
        <taxon>Bacillati</taxon>
        <taxon>Bacillota</taxon>
        <taxon>Clostridia</taxon>
        <taxon>Eubacteriales</taxon>
        <taxon>Oscillospiraceae</taxon>
        <taxon>Flavonifractor</taxon>
    </lineage>
</organism>
<dbReference type="NCBIfam" id="TIGR01509">
    <property type="entry name" value="HAD-SF-IA-v3"/>
    <property type="match status" value="1"/>
</dbReference>
<dbReference type="InterPro" id="IPR050155">
    <property type="entry name" value="HAD-like_hydrolase_sf"/>
</dbReference>
<dbReference type="InterPro" id="IPR006439">
    <property type="entry name" value="HAD-SF_hydro_IA"/>
</dbReference>
<dbReference type="Gene3D" id="3.40.50.1000">
    <property type="entry name" value="HAD superfamily/HAD-like"/>
    <property type="match status" value="1"/>
</dbReference>
<protein>
    <submittedName>
        <fullName evidence="1">HAD family phosphatase</fullName>
    </submittedName>
</protein>
<sequence>MILFDFDGTLVDSNGVWEEVDNTFLARRGLTPTQEYSETVGHSIFPLAAQFTIDYYHLDTTPQAIMDVWTQLGREAYLSQVPAKEGALAFLDQCRSQGQPMALLTACVPEFCRAALRRLHMEGYFSHLIFVQELGMLKKDPATYGHVLKELGATPEESTLYEDSPGACAAAKEAGLTVVGVYDPFYARYEAELKGLCHRYIHSFTELLQP</sequence>
<name>A0A9D2MPD8_9FIRM</name>
<dbReference type="AlphaFoldDB" id="A0A9D2MPD8"/>
<dbReference type="InterPro" id="IPR036412">
    <property type="entry name" value="HAD-like_sf"/>
</dbReference>
<dbReference type="SFLD" id="SFLDS00003">
    <property type="entry name" value="Haloacid_Dehalogenase"/>
    <property type="match status" value="1"/>
</dbReference>
<dbReference type="InterPro" id="IPR023198">
    <property type="entry name" value="PGP-like_dom2"/>
</dbReference>
<evidence type="ECO:0000313" key="1">
    <source>
        <dbReference type="EMBL" id="HJB81436.1"/>
    </source>
</evidence>